<proteinExistence type="predicted"/>
<dbReference type="EMBL" id="JAALLH010000001">
    <property type="protein sequence ID" value="NIY63679.1"/>
    <property type="molecule type" value="Genomic_DNA"/>
</dbReference>
<gene>
    <name evidence="1" type="ORF">SMALB_1619</name>
</gene>
<evidence type="ECO:0000313" key="2">
    <source>
        <dbReference type="Proteomes" id="UP000536624"/>
    </source>
</evidence>
<organism evidence="1 2">
    <name type="scientific">Streptomyces malaysiensis</name>
    <dbReference type="NCBI Taxonomy" id="92644"/>
    <lineage>
        <taxon>Bacteria</taxon>
        <taxon>Bacillati</taxon>
        <taxon>Actinomycetota</taxon>
        <taxon>Actinomycetes</taxon>
        <taxon>Kitasatosporales</taxon>
        <taxon>Streptomycetaceae</taxon>
        <taxon>Streptomyces</taxon>
        <taxon>Streptomyces violaceusniger group</taxon>
    </lineage>
</organism>
<accession>A0A7X5WZP9</accession>
<reference evidence="1 2" key="1">
    <citation type="submission" date="2020-02" db="EMBL/GenBank/DDBJ databases">
        <title>Streptomyces malaysiensis DSM14702 (JHCC583434, PFL_A843) Genome sequencing and assembly.</title>
        <authorList>
            <person name="Samborskyy M."/>
        </authorList>
    </citation>
    <scope>NUCLEOTIDE SEQUENCE [LARGE SCALE GENOMIC DNA]</scope>
    <source>
        <strain evidence="1 2">DSM 14702</strain>
    </source>
</reference>
<name>A0A7X5WZP9_STRMQ</name>
<dbReference type="AlphaFoldDB" id="A0A7X5WZP9"/>
<evidence type="ECO:0000313" key="1">
    <source>
        <dbReference type="EMBL" id="NIY63679.1"/>
    </source>
</evidence>
<sequence length="115" mass="12674">MKRQAAGLEQIDELGDVDRCVGRAVETTDQPLLLPRQGAAEPLAARETVIVNDLSAWYGSVEKIRGIAERSDATVVFGHDAQRPRSMRVAPNGFHTQRLPHLIVRPRPIPQEGCV</sequence>
<dbReference type="InterPro" id="IPR036866">
    <property type="entry name" value="RibonucZ/Hydroxyglut_hydro"/>
</dbReference>
<dbReference type="Gene3D" id="3.60.15.10">
    <property type="entry name" value="Ribonuclease Z/Hydroxyacylglutathione hydrolase-like"/>
    <property type="match status" value="1"/>
</dbReference>
<dbReference type="Proteomes" id="UP000536624">
    <property type="component" value="Unassembled WGS sequence"/>
</dbReference>
<protein>
    <submittedName>
        <fullName evidence="1">Uncharacterized protein</fullName>
    </submittedName>
</protein>
<comment type="caution">
    <text evidence="1">The sequence shown here is derived from an EMBL/GenBank/DDBJ whole genome shotgun (WGS) entry which is preliminary data.</text>
</comment>